<protein>
    <recommendedName>
        <fullName evidence="3">DUF4270 domain-containing protein</fullName>
    </recommendedName>
</protein>
<name>A0A1V6LTY8_9FLAO</name>
<evidence type="ECO:0008006" key="3">
    <source>
        <dbReference type="Google" id="ProtNLM"/>
    </source>
</evidence>
<gene>
    <name evidence="1" type="ORF">BUL40_03260</name>
</gene>
<accession>A0A1V6LTY8</accession>
<evidence type="ECO:0000313" key="1">
    <source>
        <dbReference type="EMBL" id="OQD43645.1"/>
    </source>
</evidence>
<keyword evidence="2" id="KW-1185">Reference proteome</keyword>
<proteinExistence type="predicted"/>
<organism evidence="1 2">
    <name type="scientific">Croceivirga radicis</name>
    <dbReference type="NCBI Taxonomy" id="1929488"/>
    <lineage>
        <taxon>Bacteria</taxon>
        <taxon>Pseudomonadati</taxon>
        <taxon>Bacteroidota</taxon>
        <taxon>Flavobacteriia</taxon>
        <taxon>Flavobacteriales</taxon>
        <taxon>Flavobacteriaceae</taxon>
        <taxon>Croceivirga</taxon>
    </lineage>
</organism>
<dbReference type="AlphaFoldDB" id="A0A1V6LTY8"/>
<reference evidence="1 2" key="1">
    <citation type="submission" date="2016-12" db="EMBL/GenBank/DDBJ databases">
        <authorList>
            <person name="Song W.-J."/>
            <person name="Kurnit D.M."/>
        </authorList>
    </citation>
    <scope>NUCLEOTIDE SEQUENCE [LARGE SCALE GENOMIC DNA]</scope>
    <source>
        <strain evidence="1 2">HSG9</strain>
    </source>
</reference>
<dbReference type="EMBL" id="MTBC01000002">
    <property type="protein sequence ID" value="OQD43645.1"/>
    <property type="molecule type" value="Genomic_DNA"/>
</dbReference>
<evidence type="ECO:0000313" key="2">
    <source>
        <dbReference type="Proteomes" id="UP000191680"/>
    </source>
</evidence>
<dbReference type="Pfam" id="PF14092">
    <property type="entry name" value="DUF4270"/>
    <property type="match status" value="1"/>
</dbReference>
<comment type="caution">
    <text evidence="1">The sequence shown here is derived from an EMBL/GenBank/DDBJ whole genome shotgun (WGS) entry which is preliminary data.</text>
</comment>
<dbReference type="Proteomes" id="UP000191680">
    <property type="component" value="Unassembled WGS sequence"/>
</dbReference>
<dbReference type="InterPro" id="IPR025366">
    <property type="entry name" value="DUF4270"/>
</dbReference>
<sequence length="432" mass="47747">MLTAILISCSSDSYNSSDFVAGEGFTNSNLKVITFDTLTLKTSTVKLDSFVTGDASRILVGSYTDPIFGTVTASSYFELEPESYILDHDAVYDSITISLKLDGYFYNDTTLTQKIEIRELLESVVPTEDYFYNTSSIAYSSNQILGTLSFTPRPLQKDSISTRLNDSLGLNLFERIKEKSITDQAGFRDYFKGMVLLAPEQDNSCILGYAKDAGALTVQLHYTQEDEDNTVTYTLDFNLSAYGSTTPFFNAITSTYNLESLTAITSQEQEVVDSITENKTFVHSGLGLATKFSLPTIKSLDDIEGSGSLLSANLKFYPSAQDHTNNLPLNDSLSVYLVDRKNVILNQLTSASSSAIYAVLNKVDSEFNNTYYEADISTFADLLYTTTDYTDYGLLFLPPNNNSTVDRNILTGSNALVNPAKITINYTIYQND</sequence>